<sequence>MKEAEQAHGFLKNGTGSILGTYLLWGALPLYFALTAPAHAFEVVSARVVFSLIFCVFLLALTRGGFARVISLMKSPRMLGILAACALLIGANWTLYVVATTSGHTLDASLGYFINPLVSVFLGVLFLGERLRPAQWIAVALAGISIILMSIFYGQVPWLGLGLAGSFGFYGLVKSKLGGKVTPLTSLTLETLVLLPLALLSMGIFFSTGTATLVSEGSAHFWILAASGIITAVPLLLFADAASKLPLNVIGMAQYITPTLQFLIAFFIFDEPLTTERLLGFIGIWIACLIFASSTMRHSRTARKAQ</sequence>
<dbReference type="InterPro" id="IPR004626">
    <property type="entry name" value="RarD"/>
</dbReference>
<evidence type="ECO:0000256" key="5">
    <source>
        <dbReference type="ARBA" id="ARBA00022692"/>
    </source>
</evidence>
<proteinExistence type="inferred from homology"/>
<keyword evidence="11" id="KW-1185">Reference proteome</keyword>
<evidence type="ECO:0000256" key="1">
    <source>
        <dbReference type="ARBA" id="ARBA00004651"/>
    </source>
</evidence>
<dbReference type="PANTHER" id="PTHR22911">
    <property type="entry name" value="ACYL-MALONYL CONDENSING ENZYME-RELATED"/>
    <property type="match status" value="1"/>
</dbReference>
<feature type="transmembrane region" description="Helical" evidence="8">
    <location>
        <begin position="245"/>
        <end position="266"/>
    </location>
</feature>
<dbReference type="SUPFAM" id="SSF103481">
    <property type="entry name" value="Multidrug resistance efflux transporter EmrE"/>
    <property type="match status" value="2"/>
</dbReference>
<dbReference type="RefSeq" id="WP_229723060.1">
    <property type="nucleotide sequence ID" value="NZ_BMDC01000001.1"/>
</dbReference>
<evidence type="ECO:0000313" key="10">
    <source>
        <dbReference type="EMBL" id="GGH60920.1"/>
    </source>
</evidence>
<name>A0A917IRW5_9MICC</name>
<evidence type="ECO:0000256" key="8">
    <source>
        <dbReference type="SAM" id="Phobius"/>
    </source>
</evidence>
<feature type="domain" description="EamA" evidence="9">
    <location>
        <begin position="18"/>
        <end position="150"/>
    </location>
</feature>
<keyword evidence="3" id="KW-0813">Transport</keyword>
<feature type="transmembrane region" description="Helical" evidence="8">
    <location>
        <begin position="187"/>
        <end position="207"/>
    </location>
</feature>
<dbReference type="InterPro" id="IPR037185">
    <property type="entry name" value="EmrE-like"/>
</dbReference>
<feature type="transmembrane region" description="Helical" evidence="8">
    <location>
        <begin position="21"/>
        <end position="40"/>
    </location>
</feature>
<evidence type="ECO:0000256" key="7">
    <source>
        <dbReference type="ARBA" id="ARBA00023136"/>
    </source>
</evidence>
<dbReference type="GO" id="GO:0005886">
    <property type="term" value="C:plasma membrane"/>
    <property type="evidence" value="ECO:0007669"/>
    <property type="project" value="UniProtKB-SubCell"/>
</dbReference>
<dbReference type="NCBIfam" id="TIGR00688">
    <property type="entry name" value="rarD"/>
    <property type="match status" value="1"/>
</dbReference>
<evidence type="ECO:0000256" key="4">
    <source>
        <dbReference type="ARBA" id="ARBA00022475"/>
    </source>
</evidence>
<dbReference type="AlphaFoldDB" id="A0A917IRW5"/>
<feature type="transmembrane region" description="Helical" evidence="8">
    <location>
        <begin position="278"/>
        <end position="296"/>
    </location>
</feature>
<feature type="transmembrane region" description="Helical" evidence="8">
    <location>
        <begin position="110"/>
        <end position="127"/>
    </location>
</feature>
<comment type="subcellular location">
    <subcellularLocation>
        <location evidence="1">Cell membrane</location>
        <topology evidence="1">Multi-pass membrane protein</topology>
    </subcellularLocation>
</comment>
<comment type="similarity">
    <text evidence="2">Belongs to the EamA transporter family.</text>
</comment>
<dbReference type="EMBL" id="BMDC01000001">
    <property type="protein sequence ID" value="GGH60920.1"/>
    <property type="molecule type" value="Genomic_DNA"/>
</dbReference>
<dbReference type="InterPro" id="IPR000620">
    <property type="entry name" value="EamA_dom"/>
</dbReference>
<dbReference type="Gene3D" id="1.10.3730.20">
    <property type="match status" value="1"/>
</dbReference>
<keyword evidence="4" id="KW-1003">Cell membrane</keyword>
<evidence type="ECO:0000256" key="3">
    <source>
        <dbReference type="ARBA" id="ARBA00022448"/>
    </source>
</evidence>
<dbReference type="Pfam" id="PF00892">
    <property type="entry name" value="EamA"/>
    <property type="match status" value="1"/>
</dbReference>
<feature type="transmembrane region" description="Helical" evidence="8">
    <location>
        <begin position="46"/>
        <end position="66"/>
    </location>
</feature>
<evidence type="ECO:0000256" key="6">
    <source>
        <dbReference type="ARBA" id="ARBA00022989"/>
    </source>
</evidence>
<protein>
    <submittedName>
        <fullName evidence="10">Transporter</fullName>
    </submittedName>
</protein>
<evidence type="ECO:0000259" key="9">
    <source>
        <dbReference type="Pfam" id="PF00892"/>
    </source>
</evidence>
<feature type="transmembrane region" description="Helical" evidence="8">
    <location>
        <begin position="219"/>
        <end position="238"/>
    </location>
</feature>
<evidence type="ECO:0000256" key="2">
    <source>
        <dbReference type="ARBA" id="ARBA00007362"/>
    </source>
</evidence>
<feature type="transmembrane region" description="Helical" evidence="8">
    <location>
        <begin position="78"/>
        <end position="98"/>
    </location>
</feature>
<dbReference type="PANTHER" id="PTHR22911:SF137">
    <property type="entry name" value="SOLUTE CARRIER FAMILY 35 MEMBER G2-RELATED"/>
    <property type="match status" value="1"/>
</dbReference>
<dbReference type="Proteomes" id="UP000600171">
    <property type="component" value="Unassembled WGS sequence"/>
</dbReference>
<evidence type="ECO:0000313" key="11">
    <source>
        <dbReference type="Proteomes" id="UP000600171"/>
    </source>
</evidence>
<feature type="transmembrane region" description="Helical" evidence="8">
    <location>
        <begin position="134"/>
        <end position="152"/>
    </location>
</feature>
<keyword evidence="6 8" id="KW-1133">Transmembrane helix</keyword>
<reference evidence="10 11" key="1">
    <citation type="journal article" date="2014" name="Int. J. Syst. Evol. Microbiol.">
        <title>Complete genome sequence of Corynebacterium casei LMG S-19264T (=DSM 44701T), isolated from a smear-ripened cheese.</title>
        <authorList>
            <consortium name="US DOE Joint Genome Institute (JGI-PGF)"/>
            <person name="Walter F."/>
            <person name="Albersmeier A."/>
            <person name="Kalinowski J."/>
            <person name="Ruckert C."/>
        </authorList>
    </citation>
    <scope>NUCLEOTIDE SEQUENCE [LARGE SCALE GENOMIC DNA]</scope>
    <source>
        <strain evidence="10 11">CCM 8669</strain>
    </source>
</reference>
<organism evidence="10 11">
    <name type="scientific">Rothia aerolata</name>
    <dbReference type="NCBI Taxonomy" id="1812262"/>
    <lineage>
        <taxon>Bacteria</taxon>
        <taxon>Bacillati</taxon>
        <taxon>Actinomycetota</taxon>
        <taxon>Actinomycetes</taxon>
        <taxon>Micrococcales</taxon>
        <taxon>Micrococcaceae</taxon>
        <taxon>Rothia</taxon>
    </lineage>
</organism>
<accession>A0A917IRW5</accession>
<gene>
    <name evidence="10" type="primary">rarD</name>
    <name evidence="10" type="ORF">GCM10007359_09590</name>
</gene>
<feature type="transmembrane region" description="Helical" evidence="8">
    <location>
        <begin position="158"/>
        <end position="175"/>
    </location>
</feature>
<comment type="caution">
    <text evidence="10">The sequence shown here is derived from an EMBL/GenBank/DDBJ whole genome shotgun (WGS) entry which is preliminary data.</text>
</comment>
<keyword evidence="7 8" id="KW-0472">Membrane</keyword>
<keyword evidence="5 8" id="KW-0812">Transmembrane</keyword>